<keyword evidence="3" id="KW-0808">Transferase</keyword>
<evidence type="ECO:0000313" key="4">
    <source>
        <dbReference type="Proteomes" id="UP001056730"/>
    </source>
</evidence>
<dbReference type="EMBL" id="CP086395">
    <property type="protein sequence ID" value="USJ19469.1"/>
    <property type="molecule type" value="Genomic_DNA"/>
</dbReference>
<dbReference type="KEGG" id="lfo:LMK00_06435"/>
<evidence type="ECO:0000313" key="3">
    <source>
        <dbReference type="EMBL" id="USJ19469.1"/>
    </source>
</evidence>
<protein>
    <submittedName>
        <fullName evidence="3">RNA-directed DNA polymerase</fullName>
    </submittedName>
</protein>
<dbReference type="Proteomes" id="UP001153199">
    <property type="component" value="Unassembled WGS sequence"/>
</dbReference>
<dbReference type="PANTHER" id="PTHR34047:SF8">
    <property type="entry name" value="PROTEIN YKFC"/>
    <property type="match status" value="1"/>
</dbReference>
<dbReference type="AlphaFoldDB" id="A0A9Q8Y0Q8"/>
<proteinExistence type="predicted"/>
<name>A0A9Q8Y0Q8_9LACT</name>
<dbReference type="GO" id="GO:0003964">
    <property type="term" value="F:RNA-directed DNA polymerase activity"/>
    <property type="evidence" value="ECO:0007669"/>
    <property type="project" value="UniProtKB-KW"/>
</dbReference>
<reference evidence="3" key="1">
    <citation type="journal article" date="2022" name="Front. Microbiol.">
        <title>Feed Insects as a Reservoir of Granadaene-Producing Lactococci.</title>
        <authorList>
            <person name="Neuzil-Bunesova V."/>
            <person name="Ramirez Garcia A."/>
            <person name="Modrackova N."/>
            <person name="Makovska M."/>
            <person name="Sabolova M."/>
            <person name="Sproer C."/>
            <person name="Bunk B."/>
            <person name="Blom J."/>
            <person name="Schwab C."/>
        </authorList>
    </citation>
    <scope>NUCLEOTIDE SEQUENCE</scope>
    <source>
        <strain evidence="3">I4/6O</strain>
    </source>
</reference>
<evidence type="ECO:0000313" key="5">
    <source>
        <dbReference type="Proteomes" id="UP001153199"/>
    </source>
</evidence>
<sequence>MVKKFWSLSMKRIDYDEICRLEYLYDAFHDNVKGKRHKSVVNQFEYELADNLQEMYDALKNRTYQHQPYYSFEVHEPKRREIFAAQYSDRVVNRWITDHAVLPVLSRHYIYDNAACQIDKGVHFGRGRLKHHFYKFYKASGNKGYVLKCDIAQFFPSINQVLLKEKLARETFDSTTLALLYNMIDPFDNLGGRGLPLGNYSSQHFALYYLSFLDRFIKESLGFKHYVRYMDDFLILHEDKMKLSEALEQIRTFLAKELDLSLNGKTSIVAMRKGVEYLGYRFYLTVTGKLVQKLKPQAKVRLKKHIKNRKRDFYNGKIDFEKLENILASHEGHLKSGQTYYFEKKLFGEEVFETLYEISDQSRISEQRI</sequence>
<dbReference type="SUPFAM" id="SSF56672">
    <property type="entry name" value="DNA/RNA polymerases"/>
    <property type="match status" value="1"/>
</dbReference>
<dbReference type="InterPro" id="IPR051083">
    <property type="entry name" value="GrpII_Intron_Splice-Mob/Def"/>
</dbReference>
<dbReference type="PROSITE" id="PS50878">
    <property type="entry name" value="RT_POL"/>
    <property type="match status" value="1"/>
</dbReference>
<dbReference type="CDD" id="cd01646">
    <property type="entry name" value="RT_Bac_retron_I"/>
    <property type="match status" value="1"/>
</dbReference>
<keyword evidence="5" id="KW-1185">Reference proteome</keyword>
<dbReference type="PANTHER" id="PTHR34047">
    <property type="entry name" value="NUCLEAR INTRON MATURASE 1, MITOCHONDRIAL-RELATED"/>
    <property type="match status" value="1"/>
</dbReference>
<gene>
    <name evidence="3" type="ORF">LMK00_06435</name>
    <name evidence="2" type="ORF">NF717_05465</name>
</gene>
<evidence type="ECO:0000313" key="2">
    <source>
        <dbReference type="EMBL" id="MDG6145104.1"/>
    </source>
</evidence>
<dbReference type="Proteomes" id="UP001056730">
    <property type="component" value="Chromosome"/>
</dbReference>
<keyword evidence="3" id="KW-0548">Nucleotidyltransferase</keyword>
<dbReference type="RefSeq" id="WP_252175056.1">
    <property type="nucleotide sequence ID" value="NZ_CP086395.1"/>
</dbReference>
<evidence type="ECO:0000259" key="1">
    <source>
        <dbReference type="PROSITE" id="PS50878"/>
    </source>
</evidence>
<reference evidence="2" key="2">
    <citation type="submission" date="2022-06" db="EMBL/GenBank/DDBJ databases">
        <title>Lactococcus from bovine mastitis in China.</title>
        <authorList>
            <person name="Lin Y."/>
            <person name="Han B."/>
        </authorList>
    </citation>
    <scope>NUCLEOTIDE SEQUENCE</scope>
    <source>
        <strain evidence="2">Ningxia-I-26</strain>
    </source>
</reference>
<organism evidence="3 4">
    <name type="scientific">Lactococcus formosensis</name>
    <dbReference type="NCBI Taxonomy" id="1281486"/>
    <lineage>
        <taxon>Bacteria</taxon>
        <taxon>Bacillati</taxon>
        <taxon>Bacillota</taxon>
        <taxon>Bacilli</taxon>
        <taxon>Lactobacillales</taxon>
        <taxon>Streptococcaceae</taxon>
        <taxon>Lactococcus</taxon>
    </lineage>
</organism>
<dbReference type="Pfam" id="PF00078">
    <property type="entry name" value="RVT_1"/>
    <property type="match status" value="1"/>
</dbReference>
<dbReference type="InterPro" id="IPR000477">
    <property type="entry name" value="RT_dom"/>
</dbReference>
<accession>A0A9Q8Y0Q8</accession>
<keyword evidence="3" id="KW-0695">RNA-directed DNA polymerase</keyword>
<dbReference type="EMBL" id="JAMWFV010000005">
    <property type="protein sequence ID" value="MDG6145104.1"/>
    <property type="molecule type" value="Genomic_DNA"/>
</dbReference>
<feature type="domain" description="Reverse transcriptase" evidence="1">
    <location>
        <begin position="1"/>
        <end position="282"/>
    </location>
</feature>
<dbReference type="InterPro" id="IPR043502">
    <property type="entry name" value="DNA/RNA_pol_sf"/>
</dbReference>